<gene>
    <name evidence="1" type="ORF">RPERSI_LOCUS15801</name>
</gene>
<evidence type="ECO:0000313" key="1">
    <source>
        <dbReference type="EMBL" id="CAG8766007.1"/>
    </source>
</evidence>
<proteinExistence type="predicted"/>
<sequence length="73" mass="8767">VELPENSESEGSNKIYDNLLSKYYFENQMINEEENKNFNIGEINKEQKRLLEKLLKKYKDVFVWDSTQLGKMM</sequence>
<dbReference type="Proteomes" id="UP000789920">
    <property type="component" value="Unassembled WGS sequence"/>
</dbReference>
<evidence type="ECO:0000313" key="2">
    <source>
        <dbReference type="Proteomes" id="UP000789920"/>
    </source>
</evidence>
<feature type="non-terminal residue" evidence="1">
    <location>
        <position position="73"/>
    </location>
</feature>
<comment type="caution">
    <text evidence="1">The sequence shown here is derived from an EMBL/GenBank/DDBJ whole genome shotgun (WGS) entry which is preliminary data.</text>
</comment>
<protein>
    <submittedName>
        <fullName evidence="1">24371_t:CDS:1</fullName>
    </submittedName>
</protein>
<reference evidence="1" key="1">
    <citation type="submission" date="2021-06" db="EMBL/GenBank/DDBJ databases">
        <authorList>
            <person name="Kallberg Y."/>
            <person name="Tangrot J."/>
            <person name="Rosling A."/>
        </authorList>
    </citation>
    <scope>NUCLEOTIDE SEQUENCE</scope>
    <source>
        <strain evidence="1">MA461A</strain>
    </source>
</reference>
<accession>A0ACA9QVE6</accession>
<feature type="non-terminal residue" evidence="1">
    <location>
        <position position="1"/>
    </location>
</feature>
<name>A0ACA9QVE6_9GLOM</name>
<keyword evidence="2" id="KW-1185">Reference proteome</keyword>
<dbReference type="EMBL" id="CAJVQC010038373">
    <property type="protein sequence ID" value="CAG8766007.1"/>
    <property type="molecule type" value="Genomic_DNA"/>
</dbReference>
<organism evidence="1 2">
    <name type="scientific">Racocetra persica</name>
    <dbReference type="NCBI Taxonomy" id="160502"/>
    <lineage>
        <taxon>Eukaryota</taxon>
        <taxon>Fungi</taxon>
        <taxon>Fungi incertae sedis</taxon>
        <taxon>Mucoromycota</taxon>
        <taxon>Glomeromycotina</taxon>
        <taxon>Glomeromycetes</taxon>
        <taxon>Diversisporales</taxon>
        <taxon>Gigasporaceae</taxon>
        <taxon>Racocetra</taxon>
    </lineage>
</organism>